<evidence type="ECO:0000256" key="1">
    <source>
        <dbReference type="SAM" id="MobiDB-lite"/>
    </source>
</evidence>
<proteinExistence type="predicted"/>
<dbReference type="EMBL" id="BBTG02000025">
    <property type="protein sequence ID" value="GAO15746.1"/>
    <property type="molecule type" value="Genomic_DNA"/>
</dbReference>
<name>A0A1B5KXP2_USTVR</name>
<keyword evidence="2" id="KW-0812">Transmembrane</keyword>
<dbReference type="AlphaFoldDB" id="A0A1B5KXP2"/>
<comment type="caution">
    <text evidence="3">The sequence shown here is derived from an EMBL/GenBank/DDBJ whole genome shotgun (WGS) entry which is preliminary data.</text>
</comment>
<evidence type="ECO:0000313" key="4">
    <source>
        <dbReference type="Proteomes" id="UP000054053"/>
    </source>
</evidence>
<protein>
    <recommendedName>
        <fullName evidence="5">Acid phosphatase-like protein</fullName>
    </recommendedName>
</protein>
<gene>
    <name evidence="3" type="ORF">UVI_02043260</name>
</gene>
<evidence type="ECO:0000256" key="2">
    <source>
        <dbReference type="SAM" id="Phobius"/>
    </source>
</evidence>
<feature type="transmembrane region" description="Helical" evidence="2">
    <location>
        <begin position="6"/>
        <end position="26"/>
    </location>
</feature>
<keyword evidence="2" id="KW-0472">Membrane</keyword>
<reference evidence="4" key="1">
    <citation type="journal article" date="2016" name="Genome Announc.">
        <title>Genome sequence of Ustilaginoidea virens IPU010, a rice pathogenic fungus causing false smut.</title>
        <authorList>
            <person name="Kumagai T."/>
            <person name="Ishii T."/>
            <person name="Terai G."/>
            <person name="Umemura M."/>
            <person name="Machida M."/>
            <person name="Asai K."/>
        </authorList>
    </citation>
    <scope>NUCLEOTIDE SEQUENCE [LARGE SCALE GENOMIC DNA]</scope>
    <source>
        <strain evidence="4">IPU010</strain>
    </source>
</reference>
<feature type="region of interest" description="Disordered" evidence="1">
    <location>
        <begin position="93"/>
        <end position="212"/>
    </location>
</feature>
<accession>A0A1B5KXP2</accession>
<sequence length="212" mass="22565">MVSTAGGIIIAILVLLVAAAIGWVVFTQMRARRLGPAPGGIVGWVNDQVRKVKIRKNRSAAGAYEPTPLHGAAGARRGFDPLDPDEAWDTRVGHEADGYGYPEEREFDRRGQTEYGGAGGGSYSMNLAATPVPDEDDEERGRPGRLSVGSVGRNPFDDDAVSSLRGVSPRPIETYETAAAPGLQAKRGSADADAASARNSPTDRRFAFRENV</sequence>
<feature type="compositionally biased region" description="Basic and acidic residues" evidence="1">
    <location>
        <begin position="93"/>
        <end position="112"/>
    </location>
</feature>
<evidence type="ECO:0008006" key="5">
    <source>
        <dbReference type="Google" id="ProtNLM"/>
    </source>
</evidence>
<keyword evidence="2" id="KW-1133">Transmembrane helix</keyword>
<dbReference type="Proteomes" id="UP000054053">
    <property type="component" value="Unassembled WGS sequence"/>
</dbReference>
<organism evidence="3 4">
    <name type="scientific">Ustilaginoidea virens</name>
    <name type="common">Rice false smut fungus</name>
    <name type="synonym">Villosiclava virens</name>
    <dbReference type="NCBI Taxonomy" id="1159556"/>
    <lineage>
        <taxon>Eukaryota</taxon>
        <taxon>Fungi</taxon>
        <taxon>Dikarya</taxon>
        <taxon>Ascomycota</taxon>
        <taxon>Pezizomycotina</taxon>
        <taxon>Sordariomycetes</taxon>
        <taxon>Hypocreomycetidae</taxon>
        <taxon>Hypocreales</taxon>
        <taxon>Clavicipitaceae</taxon>
        <taxon>Ustilaginoidea</taxon>
    </lineage>
</organism>
<evidence type="ECO:0000313" key="3">
    <source>
        <dbReference type="EMBL" id="GAO15746.1"/>
    </source>
</evidence>
<feature type="compositionally biased region" description="Basic and acidic residues" evidence="1">
    <location>
        <begin position="201"/>
        <end position="212"/>
    </location>
</feature>